<protein>
    <submittedName>
        <fullName evidence="2">Uncharacterized protein</fullName>
    </submittedName>
</protein>
<keyword evidence="3" id="KW-1185">Reference proteome</keyword>
<proteinExistence type="predicted"/>
<keyword evidence="1" id="KW-0472">Membrane</keyword>
<keyword evidence="1" id="KW-1133">Transmembrane helix</keyword>
<keyword evidence="1" id="KW-0812">Transmembrane</keyword>
<evidence type="ECO:0000256" key="1">
    <source>
        <dbReference type="SAM" id="Phobius"/>
    </source>
</evidence>
<evidence type="ECO:0000313" key="3">
    <source>
        <dbReference type="Proteomes" id="UP000799118"/>
    </source>
</evidence>
<evidence type="ECO:0000313" key="2">
    <source>
        <dbReference type="EMBL" id="KAE9387086.1"/>
    </source>
</evidence>
<feature type="transmembrane region" description="Helical" evidence="1">
    <location>
        <begin position="12"/>
        <end position="32"/>
    </location>
</feature>
<feature type="transmembrane region" description="Helical" evidence="1">
    <location>
        <begin position="52"/>
        <end position="71"/>
    </location>
</feature>
<gene>
    <name evidence="2" type="ORF">BT96DRAFT_496958</name>
</gene>
<dbReference type="Proteomes" id="UP000799118">
    <property type="component" value="Unassembled WGS sequence"/>
</dbReference>
<reference evidence="2" key="1">
    <citation type="journal article" date="2019" name="Environ. Microbiol.">
        <title>Fungal ecological strategies reflected in gene transcription - a case study of two litter decomposers.</title>
        <authorList>
            <person name="Barbi F."/>
            <person name="Kohler A."/>
            <person name="Barry K."/>
            <person name="Baskaran P."/>
            <person name="Daum C."/>
            <person name="Fauchery L."/>
            <person name="Ihrmark K."/>
            <person name="Kuo A."/>
            <person name="LaButti K."/>
            <person name="Lipzen A."/>
            <person name="Morin E."/>
            <person name="Grigoriev I.V."/>
            <person name="Henrissat B."/>
            <person name="Lindahl B."/>
            <person name="Martin F."/>
        </authorList>
    </citation>
    <scope>NUCLEOTIDE SEQUENCE</scope>
    <source>
        <strain evidence="2">JB14</strain>
    </source>
</reference>
<organism evidence="2 3">
    <name type="scientific">Gymnopus androsaceus JB14</name>
    <dbReference type="NCBI Taxonomy" id="1447944"/>
    <lineage>
        <taxon>Eukaryota</taxon>
        <taxon>Fungi</taxon>
        <taxon>Dikarya</taxon>
        <taxon>Basidiomycota</taxon>
        <taxon>Agaricomycotina</taxon>
        <taxon>Agaricomycetes</taxon>
        <taxon>Agaricomycetidae</taxon>
        <taxon>Agaricales</taxon>
        <taxon>Marasmiineae</taxon>
        <taxon>Omphalotaceae</taxon>
        <taxon>Gymnopus</taxon>
    </lineage>
</organism>
<sequence length="72" mass="8479">MGYPWSSFRNLLYLPVLFKFISTYLPAVSRSLNALLHQHIVYTNPSSVVEYYYCYNTICFSITLHISICLYE</sequence>
<dbReference type="AlphaFoldDB" id="A0A6A4GNS3"/>
<accession>A0A6A4GNS3</accession>
<dbReference type="EMBL" id="ML769825">
    <property type="protein sequence ID" value="KAE9387086.1"/>
    <property type="molecule type" value="Genomic_DNA"/>
</dbReference>
<name>A0A6A4GNS3_9AGAR</name>